<reference evidence="4 5" key="1">
    <citation type="submission" date="2024-04" db="EMBL/GenBank/DDBJ databases">
        <title>Phyllosticta paracitricarpa is synonymous to the EU quarantine fungus P. citricarpa based on phylogenomic analyses.</title>
        <authorList>
            <consortium name="Lawrence Berkeley National Laboratory"/>
            <person name="Van Ingen-Buijs V.A."/>
            <person name="Van Westerhoven A.C."/>
            <person name="Haridas S."/>
            <person name="Skiadas P."/>
            <person name="Martin F."/>
            <person name="Groenewald J.Z."/>
            <person name="Crous P.W."/>
            <person name="Seidl M.F."/>
        </authorList>
    </citation>
    <scope>NUCLEOTIDE SEQUENCE [LARGE SCALE GENOMIC DNA]</scope>
    <source>
        <strain evidence="4 5">CBS 123371</strain>
    </source>
</reference>
<keyword evidence="2" id="KW-0539">Nucleus</keyword>
<comment type="caution">
    <text evidence="4">The sequence shown here is derived from an EMBL/GenBank/DDBJ whole genome shotgun (WGS) entry which is preliminary data.</text>
</comment>
<dbReference type="InterPro" id="IPR021858">
    <property type="entry name" value="Fun_TF"/>
</dbReference>
<protein>
    <submittedName>
        <fullName evidence="4">Fungal-specific transcription factor domain-containing protein</fullName>
    </submittedName>
</protein>
<dbReference type="Proteomes" id="UP001363622">
    <property type="component" value="Unassembled WGS sequence"/>
</dbReference>
<dbReference type="CDD" id="cd00067">
    <property type="entry name" value="GAL4"/>
    <property type="match status" value="1"/>
</dbReference>
<dbReference type="SUPFAM" id="SSF57701">
    <property type="entry name" value="Zn2/Cys6 DNA-binding domain"/>
    <property type="match status" value="1"/>
</dbReference>
<feature type="domain" description="Zn(2)-C6 fungal-type" evidence="3">
    <location>
        <begin position="14"/>
        <end position="42"/>
    </location>
</feature>
<keyword evidence="5" id="KW-1185">Reference proteome</keyword>
<proteinExistence type="predicted"/>
<dbReference type="Gene3D" id="4.10.240.10">
    <property type="entry name" value="Zn(2)-C6 fungal-type DNA-binding domain"/>
    <property type="match status" value="1"/>
</dbReference>
<dbReference type="InterPro" id="IPR036864">
    <property type="entry name" value="Zn2-C6_fun-type_DNA-bd_sf"/>
</dbReference>
<sequence length="577" mass="65376">MVRTHKKRTKTFNGCWTCRERGVKCDLAKPTCERCSKSGRECKGYGLRLVWLDANDTLPNVAYPTRRLISEADRQNPMYQEEFLDDALARLETLESPCESTIGPFGVFSIPGSHEDEDVQMLVRSDFDHQPTALDLSVLPTTAQFPFRRLYRHGPSNEAASLYSSIGENVPRRYDYAPGLLMEISPVLLFTNEAERSLFHHYTSNLARMLVPTTLTENPFQHVCIPLVLQPGELLTSRPGHAALLHGIYAISAYHVAEQASEQSLIDNYSRLAVRHYGKCLGNLRQSLQDIRLDSESVFATILLLGAIGWIVGHPTDWRVHMHGARSWLRAIGPGWGSSGPAAILYQMFRCVELLNFSQDSRRLIDSNHDSHINLLDCGSPLPVGIDYRIDTMFGIPRALFESIRMMHILRDRETLPTEQELQEVEALIECAKDDVVDFQAQRGIEGLLLMHHSMSFYYACHINLNREFRKLPASDVQHWVLASAQHLEAVYAIEEKLQTCGVSWPIWITACEAEGEELRRRALFLFTKGVRLGVGVLNQMAEVIQKIWEHRDLTGDTSTECRRAIMLAMGMDLQLA</sequence>
<dbReference type="EMBL" id="JBBPHU010000001">
    <property type="protein sequence ID" value="KAK7524701.1"/>
    <property type="molecule type" value="Genomic_DNA"/>
</dbReference>
<dbReference type="PROSITE" id="PS50048">
    <property type="entry name" value="ZN2_CY6_FUNGAL_2"/>
    <property type="match status" value="1"/>
</dbReference>
<dbReference type="PANTHER" id="PTHR37534:SF49">
    <property type="entry name" value="LYSINE BIOSYNTHESIS REGULATORY PROTEIN LYS14"/>
    <property type="match status" value="1"/>
</dbReference>
<dbReference type="PANTHER" id="PTHR37534">
    <property type="entry name" value="TRANSCRIPTIONAL ACTIVATOR PROTEIN UGA3"/>
    <property type="match status" value="1"/>
</dbReference>
<dbReference type="Pfam" id="PF00172">
    <property type="entry name" value="Zn_clus"/>
    <property type="match status" value="1"/>
</dbReference>
<dbReference type="InterPro" id="IPR001138">
    <property type="entry name" value="Zn2Cys6_DnaBD"/>
</dbReference>
<organism evidence="4 5">
    <name type="scientific">Phyllosticta citriasiana</name>
    <dbReference type="NCBI Taxonomy" id="595635"/>
    <lineage>
        <taxon>Eukaryota</taxon>
        <taxon>Fungi</taxon>
        <taxon>Dikarya</taxon>
        <taxon>Ascomycota</taxon>
        <taxon>Pezizomycotina</taxon>
        <taxon>Dothideomycetes</taxon>
        <taxon>Dothideomycetes incertae sedis</taxon>
        <taxon>Botryosphaeriales</taxon>
        <taxon>Phyllostictaceae</taxon>
        <taxon>Phyllosticta</taxon>
    </lineage>
</organism>
<dbReference type="SMART" id="SM00066">
    <property type="entry name" value="GAL4"/>
    <property type="match status" value="1"/>
</dbReference>
<evidence type="ECO:0000256" key="1">
    <source>
        <dbReference type="ARBA" id="ARBA00004123"/>
    </source>
</evidence>
<evidence type="ECO:0000256" key="2">
    <source>
        <dbReference type="ARBA" id="ARBA00023242"/>
    </source>
</evidence>
<accession>A0ABR1L2C7</accession>
<gene>
    <name evidence="4" type="ORF">IWZ03DRAFT_31163</name>
</gene>
<dbReference type="Pfam" id="PF11951">
    <property type="entry name" value="Fungal_trans_2"/>
    <property type="match status" value="1"/>
</dbReference>
<evidence type="ECO:0000313" key="4">
    <source>
        <dbReference type="EMBL" id="KAK7524701.1"/>
    </source>
</evidence>
<evidence type="ECO:0000259" key="3">
    <source>
        <dbReference type="PROSITE" id="PS50048"/>
    </source>
</evidence>
<comment type="subcellular location">
    <subcellularLocation>
        <location evidence="1">Nucleus</location>
    </subcellularLocation>
</comment>
<evidence type="ECO:0000313" key="5">
    <source>
        <dbReference type="Proteomes" id="UP001363622"/>
    </source>
</evidence>
<name>A0ABR1L2C7_9PEZI</name>